<dbReference type="GO" id="GO:0003700">
    <property type="term" value="F:DNA-binding transcription factor activity"/>
    <property type="evidence" value="ECO:0007669"/>
    <property type="project" value="UniProtKB-UniRule"/>
</dbReference>
<dbReference type="CDD" id="cd16320">
    <property type="entry name" value="MraZ_N"/>
    <property type="match status" value="1"/>
</dbReference>
<gene>
    <name evidence="7" type="primary">mraZ</name>
    <name evidence="9" type="ORF">US62_C0002G0023</name>
</gene>
<dbReference type="GO" id="GO:0009295">
    <property type="term" value="C:nucleoid"/>
    <property type="evidence" value="ECO:0007669"/>
    <property type="project" value="UniProtKB-SubCell"/>
</dbReference>
<organism evidence="9 10">
    <name type="scientific">Candidatus Woesebacteria bacterium GW2011_GWA1_37_8</name>
    <dbReference type="NCBI Taxonomy" id="1618546"/>
    <lineage>
        <taxon>Bacteria</taxon>
        <taxon>Candidatus Woeseibacteriota</taxon>
    </lineage>
</organism>
<comment type="caution">
    <text evidence="9">The sequence shown here is derived from an EMBL/GenBank/DDBJ whole genome shotgun (WGS) entry which is preliminary data.</text>
</comment>
<comment type="similarity">
    <text evidence="7">Belongs to the MraZ family.</text>
</comment>
<dbReference type="InterPro" id="IPR007159">
    <property type="entry name" value="SpoVT-AbrB_dom"/>
</dbReference>
<dbReference type="AlphaFoldDB" id="A0A0G0I5T6"/>
<dbReference type="InterPro" id="IPR037914">
    <property type="entry name" value="SpoVT-AbrB_sf"/>
</dbReference>
<dbReference type="InterPro" id="IPR035644">
    <property type="entry name" value="MraZ_C"/>
</dbReference>
<evidence type="ECO:0000313" key="10">
    <source>
        <dbReference type="Proteomes" id="UP000034603"/>
    </source>
</evidence>
<keyword evidence="5 7" id="KW-0238">DNA-binding</keyword>
<dbReference type="InterPro" id="IPR035642">
    <property type="entry name" value="MraZ_N"/>
</dbReference>
<reference evidence="9 10" key="1">
    <citation type="journal article" date="2015" name="Nature">
        <title>rRNA introns, odd ribosomes, and small enigmatic genomes across a large radiation of phyla.</title>
        <authorList>
            <person name="Brown C.T."/>
            <person name="Hug L.A."/>
            <person name="Thomas B.C."/>
            <person name="Sharon I."/>
            <person name="Castelle C.J."/>
            <person name="Singh A."/>
            <person name="Wilkins M.J."/>
            <person name="Williams K.H."/>
            <person name="Banfield J.F."/>
        </authorList>
    </citation>
    <scope>NUCLEOTIDE SEQUENCE [LARGE SCALE GENOMIC DNA]</scope>
</reference>
<dbReference type="InterPro" id="IPR038619">
    <property type="entry name" value="MraZ_sf"/>
</dbReference>
<dbReference type="InterPro" id="IPR020603">
    <property type="entry name" value="MraZ_dom"/>
</dbReference>
<evidence type="ECO:0000256" key="2">
    <source>
        <dbReference type="ARBA" id="ARBA00022490"/>
    </source>
</evidence>
<protein>
    <recommendedName>
        <fullName evidence="1 7">Transcriptional regulator MraZ</fullName>
    </recommendedName>
</protein>
<sequence>MLIGQFQTKLDEKGRCAIPAKFRSKIGKSAVLAKWYEGCLVFVGEDGWIALLEKLTAKSEIFTSPVRDTDRFIMGSAFEIELDTQGRFVVPKLLRDYANLASDITFLGLGERIEIWNSKNWEEKERQVSENAEKLIETLARDTKENGK</sequence>
<keyword evidence="3" id="KW-0677">Repeat</keyword>
<dbReference type="InterPro" id="IPR003444">
    <property type="entry name" value="MraZ"/>
</dbReference>
<comment type="subcellular location">
    <subcellularLocation>
        <location evidence="7">Cytoplasm</location>
        <location evidence="7">Nucleoid</location>
    </subcellularLocation>
</comment>
<dbReference type="PROSITE" id="PS51740">
    <property type="entry name" value="SPOVT_ABRB"/>
    <property type="match status" value="2"/>
</dbReference>
<dbReference type="Pfam" id="PF02381">
    <property type="entry name" value="MraZ"/>
    <property type="match status" value="2"/>
</dbReference>
<proteinExistence type="inferred from homology"/>
<dbReference type="Gene3D" id="3.40.1550.20">
    <property type="entry name" value="Transcriptional regulator MraZ domain"/>
    <property type="match status" value="1"/>
</dbReference>
<dbReference type="HAMAP" id="MF_01008">
    <property type="entry name" value="MraZ"/>
    <property type="match status" value="1"/>
</dbReference>
<dbReference type="PANTHER" id="PTHR34701:SF1">
    <property type="entry name" value="TRANSCRIPTIONAL REGULATOR MRAZ"/>
    <property type="match status" value="1"/>
</dbReference>
<accession>A0A0G0I5T6</accession>
<dbReference type="GO" id="GO:2000143">
    <property type="term" value="P:negative regulation of DNA-templated transcription initiation"/>
    <property type="evidence" value="ECO:0007669"/>
    <property type="project" value="TreeGrafter"/>
</dbReference>
<keyword evidence="4 7" id="KW-0805">Transcription regulation</keyword>
<name>A0A0G0I5T6_9BACT</name>
<dbReference type="EMBL" id="LBTR01000002">
    <property type="protein sequence ID" value="KKQ46340.1"/>
    <property type="molecule type" value="Genomic_DNA"/>
</dbReference>
<dbReference type="GO" id="GO:0005737">
    <property type="term" value="C:cytoplasm"/>
    <property type="evidence" value="ECO:0007669"/>
    <property type="project" value="UniProtKB-UniRule"/>
</dbReference>
<keyword evidence="2 7" id="KW-0963">Cytoplasm</keyword>
<dbReference type="Proteomes" id="UP000034603">
    <property type="component" value="Unassembled WGS sequence"/>
</dbReference>
<evidence type="ECO:0000256" key="4">
    <source>
        <dbReference type="ARBA" id="ARBA00023015"/>
    </source>
</evidence>
<feature type="domain" description="SpoVT-AbrB" evidence="8">
    <location>
        <begin position="77"/>
        <end position="120"/>
    </location>
</feature>
<dbReference type="CDD" id="cd16321">
    <property type="entry name" value="MraZ_C"/>
    <property type="match status" value="1"/>
</dbReference>
<dbReference type="PANTHER" id="PTHR34701">
    <property type="entry name" value="TRANSCRIPTIONAL REGULATOR MRAZ"/>
    <property type="match status" value="1"/>
</dbReference>
<dbReference type="NCBIfam" id="TIGR00242">
    <property type="entry name" value="division/cell wall cluster transcriptional repressor MraZ"/>
    <property type="match status" value="1"/>
</dbReference>
<evidence type="ECO:0000256" key="1">
    <source>
        <dbReference type="ARBA" id="ARBA00013860"/>
    </source>
</evidence>
<evidence type="ECO:0000256" key="7">
    <source>
        <dbReference type="HAMAP-Rule" id="MF_01008"/>
    </source>
</evidence>
<evidence type="ECO:0000313" key="9">
    <source>
        <dbReference type="EMBL" id="KKQ46340.1"/>
    </source>
</evidence>
<comment type="subunit">
    <text evidence="7">Forms oligomers.</text>
</comment>
<feature type="domain" description="SpoVT-AbrB" evidence="8">
    <location>
        <begin position="5"/>
        <end position="56"/>
    </location>
</feature>
<dbReference type="GO" id="GO:0000976">
    <property type="term" value="F:transcription cis-regulatory region binding"/>
    <property type="evidence" value="ECO:0007669"/>
    <property type="project" value="TreeGrafter"/>
</dbReference>
<evidence type="ECO:0000256" key="5">
    <source>
        <dbReference type="ARBA" id="ARBA00023125"/>
    </source>
</evidence>
<evidence type="ECO:0000256" key="6">
    <source>
        <dbReference type="ARBA" id="ARBA00023163"/>
    </source>
</evidence>
<evidence type="ECO:0000259" key="8">
    <source>
        <dbReference type="PROSITE" id="PS51740"/>
    </source>
</evidence>
<keyword evidence="6 7" id="KW-0804">Transcription</keyword>
<evidence type="ECO:0000256" key="3">
    <source>
        <dbReference type="ARBA" id="ARBA00022737"/>
    </source>
</evidence>
<dbReference type="SUPFAM" id="SSF89447">
    <property type="entry name" value="AbrB/MazE/MraZ-like"/>
    <property type="match status" value="1"/>
</dbReference>